<gene>
    <name evidence="3" type="ORF">GCM10011503_00730</name>
</gene>
<dbReference type="Pfam" id="PF03466">
    <property type="entry name" value="LysR_substrate"/>
    <property type="match status" value="1"/>
</dbReference>
<protein>
    <recommendedName>
        <fullName evidence="2">LysR substrate-binding domain-containing protein</fullName>
    </recommendedName>
</protein>
<dbReference type="Proteomes" id="UP000628854">
    <property type="component" value="Unassembled WGS sequence"/>
</dbReference>
<dbReference type="InterPro" id="IPR005119">
    <property type="entry name" value="LysR_subst-bd"/>
</dbReference>
<name>A0ABQ1J2B5_9PROT</name>
<evidence type="ECO:0000313" key="4">
    <source>
        <dbReference type="Proteomes" id="UP000628854"/>
    </source>
</evidence>
<feature type="domain" description="LysR substrate-binding" evidence="2">
    <location>
        <begin position="13"/>
        <end position="212"/>
    </location>
</feature>
<dbReference type="PANTHER" id="PTHR30537">
    <property type="entry name" value="HTH-TYPE TRANSCRIPTIONAL REGULATOR"/>
    <property type="match status" value="1"/>
</dbReference>
<organism evidence="3 4">
    <name type="scientific">Henriciella pelagia</name>
    <dbReference type="NCBI Taxonomy" id="1977912"/>
    <lineage>
        <taxon>Bacteria</taxon>
        <taxon>Pseudomonadati</taxon>
        <taxon>Pseudomonadota</taxon>
        <taxon>Alphaproteobacteria</taxon>
        <taxon>Hyphomonadales</taxon>
        <taxon>Hyphomonadaceae</taxon>
        <taxon>Henriciella</taxon>
    </lineage>
</organism>
<dbReference type="InterPro" id="IPR058163">
    <property type="entry name" value="LysR-type_TF_proteobact-type"/>
</dbReference>
<keyword evidence="4" id="KW-1185">Reference proteome</keyword>
<dbReference type="RefSeq" id="WP_233124271.1">
    <property type="nucleotide sequence ID" value="NZ_BMKF01000001.1"/>
</dbReference>
<comment type="caution">
    <text evidence="3">The sequence shown here is derived from an EMBL/GenBank/DDBJ whole genome shotgun (WGS) entry which is preliminary data.</text>
</comment>
<reference evidence="4" key="1">
    <citation type="journal article" date="2019" name="Int. J. Syst. Evol. Microbiol.">
        <title>The Global Catalogue of Microorganisms (GCM) 10K type strain sequencing project: providing services to taxonomists for standard genome sequencing and annotation.</title>
        <authorList>
            <consortium name="The Broad Institute Genomics Platform"/>
            <consortium name="The Broad Institute Genome Sequencing Center for Infectious Disease"/>
            <person name="Wu L."/>
            <person name="Ma J."/>
        </authorList>
    </citation>
    <scope>NUCLEOTIDE SEQUENCE [LARGE SCALE GENOMIC DNA]</scope>
    <source>
        <strain evidence="4">CGMCC 1.15928</strain>
    </source>
</reference>
<dbReference type="EMBL" id="BMKF01000001">
    <property type="protein sequence ID" value="GGB56250.1"/>
    <property type="molecule type" value="Genomic_DNA"/>
</dbReference>
<evidence type="ECO:0000313" key="3">
    <source>
        <dbReference type="EMBL" id="GGB56250.1"/>
    </source>
</evidence>
<accession>A0ABQ1J2B5</accession>
<evidence type="ECO:0000256" key="1">
    <source>
        <dbReference type="ARBA" id="ARBA00009437"/>
    </source>
</evidence>
<dbReference type="Gene3D" id="3.40.190.10">
    <property type="entry name" value="Periplasmic binding protein-like II"/>
    <property type="match status" value="2"/>
</dbReference>
<proteinExistence type="inferred from homology"/>
<dbReference type="PANTHER" id="PTHR30537:SF26">
    <property type="entry name" value="GLYCINE CLEAVAGE SYSTEM TRANSCRIPTIONAL ACTIVATOR"/>
    <property type="match status" value="1"/>
</dbReference>
<sequence length="213" mass="23454">MIDGALQELSSIEARLCVTTTPAFAANWLAPRQAAFGRTFAGIRLSVETGHEPIDLDRHRDIGLAIRYSNRCPHADASLLARERFAVFGTPSYIASLKSPADALFAITDWQRPVHPAADLGTWLDIAGVEADPANLRVSRFDQEHHAISLALSGQALAFCSNLLVSHLVRDSLLEPYLPNASIEGLAYWTIVNPASLRPRVAERFRDWISEQV</sequence>
<evidence type="ECO:0000259" key="2">
    <source>
        <dbReference type="Pfam" id="PF03466"/>
    </source>
</evidence>
<comment type="similarity">
    <text evidence="1">Belongs to the LysR transcriptional regulatory family.</text>
</comment>
<dbReference type="SUPFAM" id="SSF53850">
    <property type="entry name" value="Periplasmic binding protein-like II"/>
    <property type="match status" value="1"/>
</dbReference>